<dbReference type="RefSeq" id="WP_006879945.1">
    <property type="nucleotide sequence ID" value="NZ_AEVS01000073.1"/>
</dbReference>
<dbReference type="InterPro" id="IPR000189">
    <property type="entry name" value="Transglyc_AS"/>
</dbReference>
<dbReference type="Proteomes" id="UP000004371">
    <property type="component" value="Unassembled WGS sequence"/>
</dbReference>
<dbReference type="Pfam" id="PF01464">
    <property type="entry name" value="SLT"/>
    <property type="match status" value="1"/>
</dbReference>
<feature type="domain" description="Transglycosylase SLT" evidence="4">
    <location>
        <begin position="324"/>
        <end position="449"/>
    </location>
</feature>
<dbReference type="SUPFAM" id="SSF53955">
    <property type="entry name" value="Lysozyme-like"/>
    <property type="match status" value="1"/>
</dbReference>
<accession>E8LVS2</accession>
<dbReference type="GO" id="GO:0000270">
    <property type="term" value="P:peptidoglycan metabolic process"/>
    <property type="evidence" value="ECO:0007669"/>
    <property type="project" value="InterPro"/>
</dbReference>
<evidence type="ECO:0000259" key="4">
    <source>
        <dbReference type="Pfam" id="PF01464"/>
    </source>
</evidence>
<dbReference type="GO" id="GO:0008933">
    <property type="term" value="F:peptidoglycan lytic transglycosylase activity"/>
    <property type="evidence" value="ECO:0007669"/>
    <property type="project" value="InterPro"/>
</dbReference>
<evidence type="ECO:0000256" key="3">
    <source>
        <dbReference type="SAM" id="SignalP"/>
    </source>
</evidence>
<dbReference type="CDD" id="cd16893">
    <property type="entry name" value="LT_MltC_MltE"/>
    <property type="match status" value="1"/>
</dbReference>
<dbReference type="PANTHER" id="PTHR37423:SF2">
    <property type="entry name" value="MEMBRANE-BOUND LYTIC MUREIN TRANSGLYCOSYLASE C"/>
    <property type="match status" value="1"/>
</dbReference>
<evidence type="ECO:0000313" key="5">
    <source>
        <dbReference type="EMBL" id="EGA65178.1"/>
    </source>
</evidence>
<dbReference type="PANTHER" id="PTHR37423">
    <property type="entry name" value="SOLUBLE LYTIC MUREIN TRANSGLYCOSYLASE-RELATED"/>
    <property type="match status" value="1"/>
</dbReference>
<organism evidence="5 6">
    <name type="scientific">Vibrio brasiliensis LMG 20546</name>
    <dbReference type="NCBI Taxonomy" id="945543"/>
    <lineage>
        <taxon>Bacteria</taxon>
        <taxon>Pseudomonadati</taxon>
        <taxon>Pseudomonadota</taxon>
        <taxon>Gammaproteobacteria</taxon>
        <taxon>Vibrionales</taxon>
        <taxon>Vibrionaceae</taxon>
        <taxon>Vibrio</taxon>
        <taxon>Vibrio oreintalis group</taxon>
    </lineage>
</organism>
<comment type="caution">
    <text evidence="5">The sequence shown here is derived from an EMBL/GenBank/DDBJ whole genome shotgun (WGS) entry which is preliminary data.</text>
</comment>
<dbReference type="OrthoDB" id="5620293at2"/>
<dbReference type="PROSITE" id="PS00922">
    <property type="entry name" value="TRANSGLYCOSYLASE"/>
    <property type="match status" value="1"/>
</dbReference>
<proteinExistence type="inferred from homology"/>
<dbReference type="EMBL" id="AEVS01000073">
    <property type="protein sequence ID" value="EGA65178.1"/>
    <property type="molecule type" value="Genomic_DNA"/>
</dbReference>
<dbReference type="GO" id="GO:0016020">
    <property type="term" value="C:membrane"/>
    <property type="evidence" value="ECO:0007669"/>
    <property type="project" value="InterPro"/>
</dbReference>
<feature type="chain" id="PRO_5003227598" evidence="3">
    <location>
        <begin position="24"/>
        <end position="490"/>
    </location>
</feature>
<keyword evidence="6" id="KW-1185">Reference proteome</keyword>
<evidence type="ECO:0000313" key="6">
    <source>
        <dbReference type="Proteomes" id="UP000004371"/>
    </source>
</evidence>
<protein>
    <submittedName>
        <fullName evidence="5">Lytic transglycosylase catalytic</fullName>
    </submittedName>
</protein>
<sequence>MKYSLPISAFVCLLSFHSGLSIANDSAFEELAELKRNANAPFEEQKKEFYAWLDNYLSEYESWRDQYTAGLDQKKLELIDSWGSGEVDSKTKSVEYSKNNQTKQVIDYENNTITVSALVSTDEELQKAKSQLSQHQLTLGGQTLDLSQATVNQASVQYSASAENSEKNFIIEQTLSQMNELDVQAERLVLANTGIPESFIRERAHTKKIELLKHSKDRIANIAHKYQQKRREFGLPEQPTVVNAELASDDTSSKPSHTPPPEQVAKQPTSQQLPEAEQAPKKIVAKPPVTQPVKSHKPKTIVSYTIKLPEGNLKARASQYQPLAAKESKKWDIDQALVMAIMHSESAFRPNAKSHIPAFGLMQVVPTSAGHDVNKRIHNIDSPMPVQDLYQPPKNVATGTAYLHILNDKYLRSIKDDKSRLYCVIAAYNTGAGNVARAFNPDRSTSIKKAAKIINTMSPQQVYDHLVANLPYDETKNYLRKVNSRIALYM</sequence>
<feature type="region of interest" description="Disordered" evidence="2">
    <location>
        <begin position="246"/>
        <end position="281"/>
    </location>
</feature>
<name>E8LVS2_9VIBR</name>
<comment type="similarity">
    <text evidence="1">Belongs to the transglycosylase Slt family.</text>
</comment>
<feature type="signal peptide" evidence="3">
    <location>
        <begin position="1"/>
        <end position="23"/>
    </location>
</feature>
<reference evidence="5 6" key="1">
    <citation type="journal article" date="2012" name="Int. J. Syst. Evol. Microbiol.">
        <title>Vibrio caribbeanicus sp. nov., isolated from the marine sponge Scleritoderma cyanea.</title>
        <authorList>
            <person name="Hoffmann M."/>
            <person name="Monday S.R."/>
            <person name="Allard M.W."/>
            <person name="Strain E.A."/>
            <person name="Whittaker P."/>
            <person name="Naum M."/>
            <person name="McCarthy P.J."/>
            <person name="Lopez J.V."/>
            <person name="Fischer M."/>
            <person name="Brown E.W."/>
        </authorList>
    </citation>
    <scope>NUCLEOTIDE SEQUENCE [LARGE SCALE GENOMIC DNA]</scope>
    <source>
        <strain evidence="5 6">LMG 20546</strain>
    </source>
</reference>
<gene>
    <name evidence="5" type="ORF">VIBR0546_09964</name>
</gene>
<dbReference type="AlphaFoldDB" id="E8LVS2"/>
<evidence type="ECO:0000256" key="1">
    <source>
        <dbReference type="ARBA" id="ARBA00007734"/>
    </source>
</evidence>
<dbReference type="InterPro" id="IPR008258">
    <property type="entry name" value="Transglycosylase_SLT_dom_1"/>
</dbReference>
<dbReference type="Gene3D" id="1.10.530.10">
    <property type="match status" value="1"/>
</dbReference>
<keyword evidence="3" id="KW-0732">Signal</keyword>
<dbReference type="InterPro" id="IPR023346">
    <property type="entry name" value="Lysozyme-like_dom_sf"/>
</dbReference>
<dbReference type="STRING" id="945543.VIBR0546_09964"/>
<dbReference type="eggNOG" id="COG0741">
    <property type="taxonomic scope" value="Bacteria"/>
</dbReference>
<evidence type="ECO:0000256" key="2">
    <source>
        <dbReference type="SAM" id="MobiDB-lite"/>
    </source>
</evidence>